<dbReference type="OrthoDB" id="4638307at2"/>
<evidence type="ECO:0000313" key="2">
    <source>
        <dbReference type="Proteomes" id="UP000069443"/>
    </source>
</evidence>
<proteinExistence type="predicted"/>
<name>A0A100WAI9_MYCCR</name>
<dbReference type="Proteomes" id="UP000069443">
    <property type="component" value="Unassembled WGS sequence"/>
</dbReference>
<gene>
    <name evidence="1" type="ORF">RMCC_1810</name>
</gene>
<dbReference type="RefSeq" id="WP_062656046.1">
    <property type="nucleotide sequence ID" value="NZ_BCSY01000035.1"/>
</dbReference>
<reference evidence="2" key="1">
    <citation type="journal article" date="2016" name="Genome Announc.">
        <title>Draft Genome Sequences of Five Rapidly Growing Mycobacterium Species, M. thermoresistibile, M. fortuitum subsp. acetamidolyticum, M. canariasense, M. brisbanense, and M. novocastrense.</title>
        <authorList>
            <person name="Katahira K."/>
            <person name="Ogura Y."/>
            <person name="Gotoh Y."/>
            <person name="Hayashi T."/>
        </authorList>
    </citation>
    <scope>NUCLEOTIDE SEQUENCE [LARGE SCALE GENOMIC DNA]</scope>
    <source>
        <strain evidence="2">JCM15298</strain>
    </source>
</reference>
<evidence type="ECO:0000313" key="1">
    <source>
        <dbReference type="EMBL" id="GAS94844.1"/>
    </source>
</evidence>
<comment type="caution">
    <text evidence="1">The sequence shown here is derived from an EMBL/GenBank/DDBJ whole genome shotgun (WGS) entry which is preliminary data.</text>
</comment>
<dbReference type="STRING" id="228230.RMCC_1810"/>
<accession>A0A100WAI9</accession>
<reference evidence="2" key="2">
    <citation type="submission" date="2016-02" db="EMBL/GenBank/DDBJ databases">
        <title>Draft genome sequence of five rapidly growing Mycobacterium species.</title>
        <authorList>
            <person name="Katahira K."/>
            <person name="Gotou Y."/>
            <person name="Iida K."/>
            <person name="Ogura Y."/>
            <person name="Hayashi T."/>
        </authorList>
    </citation>
    <scope>NUCLEOTIDE SEQUENCE [LARGE SCALE GENOMIC DNA]</scope>
    <source>
        <strain evidence="2">JCM15298</strain>
    </source>
</reference>
<dbReference type="AlphaFoldDB" id="A0A100WAI9"/>
<sequence length="76" mass="8515">MDTPTSVIEPASAAAGRVYRISFHDDDWDHWTGPEQWATYLGVRDPASGHWQVRSLDGTPIDWTYADDEIIVLGQA</sequence>
<organism evidence="1 2">
    <name type="scientific">Mycolicibacterium canariasense</name>
    <name type="common">Mycobacterium canariasense</name>
    <dbReference type="NCBI Taxonomy" id="228230"/>
    <lineage>
        <taxon>Bacteria</taxon>
        <taxon>Bacillati</taxon>
        <taxon>Actinomycetota</taxon>
        <taxon>Actinomycetes</taxon>
        <taxon>Mycobacteriales</taxon>
        <taxon>Mycobacteriaceae</taxon>
        <taxon>Mycolicibacterium</taxon>
    </lineage>
</organism>
<dbReference type="EMBL" id="BCSY01000035">
    <property type="protein sequence ID" value="GAS94844.1"/>
    <property type="molecule type" value="Genomic_DNA"/>
</dbReference>
<keyword evidence="2" id="KW-1185">Reference proteome</keyword>
<protein>
    <submittedName>
        <fullName evidence="1">Uncharacterized protein</fullName>
    </submittedName>
</protein>